<dbReference type="Proteomes" id="UP000278327">
    <property type="component" value="Unassembled WGS sequence"/>
</dbReference>
<dbReference type="GO" id="GO:0000287">
    <property type="term" value="F:magnesium ion binding"/>
    <property type="evidence" value="ECO:0007669"/>
    <property type="project" value="UniProtKB-ARBA"/>
</dbReference>
<dbReference type="InterPro" id="IPR011766">
    <property type="entry name" value="TPP_enzyme_TPP-bd"/>
</dbReference>
<keyword evidence="1" id="KW-0560">Oxidoreductase</keyword>
<evidence type="ECO:0000313" key="3">
    <source>
        <dbReference type="EMBL" id="RNL36764.1"/>
    </source>
</evidence>
<dbReference type="InterPro" id="IPR029061">
    <property type="entry name" value="THDP-binding"/>
</dbReference>
<dbReference type="PANTHER" id="PTHR48084:SF3">
    <property type="entry name" value="SUBUNIT OF PYRUVATE:FLAVODOXIN OXIDOREDUCTASE"/>
    <property type="match status" value="1"/>
</dbReference>
<dbReference type="SUPFAM" id="SSF52518">
    <property type="entry name" value="Thiamin diphosphate-binding fold (THDP-binding)"/>
    <property type="match status" value="1"/>
</dbReference>
<keyword evidence="4" id="KW-1185">Reference proteome</keyword>
<dbReference type="GO" id="GO:0045333">
    <property type="term" value="P:cellular respiration"/>
    <property type="evidence" value="ECO:0007669"/>
    <property type="project" value="UniProtKB-ARBA"/>
</dbReference>
<feature type="domain" description="Thiamine pyrophosphate enzyme TPP-binding" evidence="2">
    <location>
        <begin position="73"/>
        <end position="217"/>
    </location>
</feature>
<name>A0A3N0APX2_9ACTN</name>
<dbReference type="EMBL" id="QICA01000019">
    <property type="protein sequence ID" value="RNL36764.1"/>
    <property type="molecule type" value="Genomic_DNA"/>
</dbReference>
<dbReference type="GO" id="GO:0016625">
    <property type="term" value="F:oxidoreductase activity, acting on the aldehyde or oxo group of donors, iron-sulfur protein as acceptor"/>
    <property type="evidence" value="ECO:0007669"/>
    <property type="project" value="UniProtKB-ARBA"/>
</dbReference>
<reference evidence="3 4" key="1">
    <citation type="journal article" date="2019" name="Microbiol. Resour. Announc.">
        <title>Draft Genome Sequences of Type Strains of Gordonibacter faecihominis, Paraeggerthella hongkongensis, Parvibacter caecicola,Slackia equolifaciens, Slackia faecicanis, and Slackia isoflavoniconvertens.</title>
        <authorList>
            <person name="Danylec N."/>
            <person name="Stoll D.A."/>
            <person name="Dotsch A."/>
            <person name="Huch M."/>
        </authorList>
    </citation>
    <scope>NUCLEOTIDE SEQUENCE [LARGE SCALE GENOMIC DNA]</scope>
    <source>
        <strain evidence="3 4">DSM 18785</strain>
    </source>
</reference>
<organism evidence="3 4">
    <name type="scientific">Adlercreutzia equolifaciens subsp. celatus DSM 18785</name>
    <dbReference type="NCBI Taxonomy" id="1121021"/>
    <lineage>
        <taxon>Bacteria</taxon>
        <taxon>Bacillati</taxon>
        <taxon>Actinomycetota</taxon>
        <taxon>Coriobacteriia</taxon>
        <taxon>Eggerthellales</taxon>
        <taxon>Eggerthellaceae</taxon>
        <taxon>Adlercreutzia</taxon>
    </lineage>
</organism>
<evidence type="ECO:0000313" key="4">
    <source>
        <dbReference type="Proteomes" id="UP000278327"/>
    </source>
</evidence>
<protein>
    <submittedName>
        <fullName evidence="3">2-oxoglutarate oxidoreductase</fullName>
    </submittedName>
</protein>
<dbReference type="Pfam" id="PF02775">
    <property type="entry name" value="TPP_enzyme_C"/>
    <property type="match status" value="1"/>
</dbReference>
<dbReference type="Gene3D" id="3.40.50.970">
    <property type="match status" value="1"/>
</dbReference>
<evidence type="ECO:0000256" key="1">
    <source>
        <dbReference type="ARBA" id="ARBA00023002"/>
    </source>
</evidence>
<accession>A0A3N0APX2</accession>
<dbReference type="GO" id="GO:0030976">
    <property type="term" value="F:thiamine pyrophosphate binding"/>
    <property type="evidence" value="ECO:0007669"/>
    <property type="project" value="InterPro"/>
</dbReference>
<evidence type="ECO:0000259" key="2">
    <source>
        <dbReference type="Pfam" id="PF02775"/>
    </source>
</evidence>
<sequence length="284" mass="30410">MAETTEKEMKVVFERPHSLLPVVTNFCPGCPHGIVERLVCEVMDELDIEGETIGVAPVGCSVISYDFFGCDMIEAAHGRAPAVATAVKRVHPDKVVFAYQGDGDLASIGMAETVHAATRGENITIIFINNAIYGMTGGQMAPTSLPNQVTQTSPYGRDVSTAGNPIRVSELLNALDGPAYIERVCVDTPKNVRKAKKAIKKAFQNQIDGVGYSFIEVVSTCPTNWGMTPQDAFEWMRVNMLPYYPLGVVRDVTADGFANAAEAASARNAACPIAHPEAVSEGGN</sequence>
<comment type="caution">
    <text evidence="3">The sequence shown here is derived from an EMBL/GenBank/DDBJ whole genome shotgun (WGS) entry which is preliminary data.</text>
</comment>
<gene>
    <name evidence="3" type="ORF">DMP10_09990</name>
</gene>
<dbReference type="RefSeq" id="WP_114539013.1">
    <property type="nucleotide sequence ID" value="NZ_JAMTCE010000019.1"/>
</dbReference>
<proteinExistence type="predicted"/>
<dbReference type="PANTHER" id="PTHR48084">
    <property type="entry name" value="2-OXOGLUTARATE OXIDOREDUCTASE SUBUNIT KORB-RELATED"/>
    <property type="match status" value="1"/>
</dbReference>
<dbReference type="AlphaFoldDB" id="A0A3N0APX2"/>
<dbReference type="InterPro" id="IPR051457">
    <property type="entry name" value="2-oxoacid:Fd_oxidoreductase"/>
</dbReference>